<evidence type="ECO:0000256" key="7">
    <source>
        <dbReference type="RuleBase" id="RU000394"/>
    </source>
</evidence>
<proteinExistence type="inferred from homology"/>
<dbReference type="InterPro" id="IPR027640">
    <property type="entry name" value="Kinesin-like_fam"/>
</dbReference>
<dbReference type="InterPro" id="IPR019821">
    <property type="entry name" value="Kinesin_motor_CS"/>
</dbReference>
<comment type="similarity">
    <text evidence="6 7">Belongs to the TRAFAC class myosin-kinesin ATPase superfamily. Kinesin family.</text>
</comment>
<protein>
    <recommendedName>
        <fullName evidence="7">Kinesin-like protein</fullName>
    </recommendedName>
</protein>
<keyword evidence="10" id="KW-1185">Reference proteome</keyword>
<dbReference type="SMART" id="SM00129">
    <property type="entry name" value="KISc"/>
    <property type="match status" value="1"/>
</dbReference>
<dbReference type="GO" id="GO:0005524">
    <property type="term" value="F:ATP binding"/>
    <property type="evidence" value="ECO:0007669"/>
    <property type="project" value="UniProtKB-UniRule"/>
</dbReference>
<evidence type="ECO:0000313" key="9">
    <source>
        <dbReference type="EMBL" id="ORZ36448.1"/>
    </source>
</evidence>
<feature type="binding site" evidence="6">
    <location>
        <begin position="51"/>
        <end position="58"/>
    </location>
    <ligand>
        <name>ATP</name>
        <dbReference type="ChEBI" id="CHEBI:30616"/>
    </ligand>
</feature>
<dbReference type="AlphaFoldDB" id="A0A1Y2HPB9"/>
<dbReference type="InterPro" id="IPR036961">
    <property type="entry name" value="Kinesin_motor_dom_sf"/>
</dbReference>
<dbReference type="Gene3D" id="3.40.850.10">
    <property type="entry name" value="Kinesin motor domain"/>
    <property type="match status" value="1"/>
</dbReference>
<evidence type="ECO:0000256" key="4">
    <source>
        <dbReference type="ARBA" id="ARBA00023054"/>
    </source>
</evidence>
<keyword evidence="1 7" id="KW-0493">Microtubule</keyword>
<dbReference type="PANTHER" id="PTHR47968:SF36">
    <property type="entry name" value="KINESIN HEAVY CHAIN ISOFORM X1"/>
    <property type="match status" value="1"/>
</dbReference>
<dbReference type="SUPFAM" id="SSF52540">
    <property type="entry name" value="P-loop containing nucleoside triphosphate hydrolases"/>
    <property type="match status" value="1"/>
</dbReference>
<dbReference type="GO" id="GO:0005874">
    <property type="term" value="C:microtubule"/>
    <property type="evidence" value="ECO:0007669"/>
    <property type="project" value="UniProtKB-KW"/>
</dbReference>
<keyword evidence="3 6" id="KW-0067">ATP-binding</keyword>
<dbReference type="CDD" id="cd00106">
    <property type="entry name" value="KISc"/>
    <property type="match status" value="1"/>
</dbReference>
<feature type="domain" description="Kinesin motor" evidence="8">
    <location>
        <begin position="1"/>
        <end position="308"/>
    </location>
</feature>
<dbReference type="EMBL" id="MCFL01000017">
    <property type="protein sequence ID" value="ORZ36448.1"/>
    <property type="molecule type" value="Genomic_DNA"/>
</dbReference>
<keyword evidence="2 6" id="KW-0547">Nucleotide-binding</keyword>
<evidence type="ECO:0000256" key="1">
    <source>
        <dbReference type="ARBA" id="ARBA00022701"/>
    </source>
</evidence>
<name>A0A1Y2HPB9_9FUNG</name>
<comment type="caution">
    <text evidence="9">The sequence shown here is derived from an EMBL/GenBank/DDBJ whole genome shotgun (WGS) entry which is preliminary data.</text>
</comment>
<dbReference type="PROSITE" id="PS50067">
    <property type="entry name" value="KINESIN_MOTOR_2"/>
    <property type="match status" value="1"/>
</dbReference>
<keyword evidence="4" id="KW-0175">Coiled coil</keyword>
<organism evidence="9 10">
    <name type="scientific">Catenaria anguillulae PL171</name>
    <dbReference type="NCBI Taxonomy" id="765915"/>
    <lineage>
        <taxon>Eukaryota</taxon>
        <taxon>Fungi</taxon>
        <taxon>Fungi incertae sedis</taxon>
        <taxon>Blastocladiomycota</taxon>
        <taxon>Blastocladiomycetes</taxon>
        <taxon>Blastocladiales</taxon>
        <taxon>Catenariaceae</taxon>
        <taxon>Catenaria</taxon>
    </lineage>
</organism>
<accession>A0A1Y2HPB9</accession>
<dbReference type="PANTHER" id="PTHR47968">
    <property type="entry name" value="CENTROMERE PROTEIN E"/>
    <property type="match status" value="1"/>
</dbReference>
<dbReference type="GO" id="GO:0016787">
    <property type="term" value="F:hydrolase activity"/>
    <property type="evidence" value="ECO:0007669"/>
    <property type="project" value="UniProtKB-KW"/>
</dbReference>
<dbReference type="OrthoDB" id="3176171at2759"/>
<dbReference type="InterPro" id="IPR001752">
    <property type="entry name" value="Kinesin_motor_dom"/>
</dbReference>
<dbReference type="InterPro" id="IPR027417">
    <property type="entry name" value="P-loop_NTPase"/>
</dbReference>
<dbReference type="PROSITE" id="PS00411">
    <property type="entry name" value="KINESIN_MOTOR_1"/>
    <property type="match status" value="1"/>
</dbReference>
<evidence type="ECO:0000256" key="2">
    <source>
        <dbReference type="ARBA" id="ARBA00022741"/>
    </source>
</evidence>
<dbReference type="PRINTS" id="PR00380">
    <property type="entry name" value="KINESINHEAVY"/>
</dbReference>
<dbReference type="GO" id="GO:0008017">
    <property type="term" value="F:microtubule binding"/>
    <property type="evidence" value="ECO:0007669"/>
    <property type="project" value="InterPro"/>
</dbReference>
<keyword evidence="5 6" id="KW-0505">Motor protein</keyword>
<evidence type="ECO:0000256" key="6">
    <source>
        <dbReference type="PROSITE-ProRule" id="PRU00283"/>
    </source>
</evidence>
<dbReference type="Proteomes" id="UP000193411">
    <property type="component" value="Unassembled WGS sequence"/>
</dbReference>
<dbReference type="Pfam" id="PF00225">
    <property type="entry name" value="Kinesin"/>
    <property type="match status" value="1"/>
</dbReference>
<dbReference type="GO" id="GO:0007018">
    <property type="term" value="P:microtubule-based movement"/>
    <property type="evidence" value="ECO:0007669"/>
    <property type="project" value="InterPro"/>
</dbReference>
<sequence>MSSANNPQAHSYNFDQVFPASATNRDVYHTVCMPLVEACLRGFNGTLIAYGQTGTGKTTTLSSPDGMIPRALRHLFRRMHRDRYRCTYKVRLSYMQIYQEKIFDLLGDPLDTATPDSPLFSGHDLPLREHPDLGIFVEGLSEHAVRTEAEVHALLARGQQRLVFAETKMNRHSSRSHAICFLTPLFNPDASGASASASAASGDAVVRGRLTLCDLAGSERVKKTNATGTQLSEAKDINLSLLELGNVIQALAEQKKHVPFRNATLTRLLQESLGGNCLTSLIVCVSPTRRDMSETKGTLMFGWRAMRVKTHARINVEIDHEKRANELAEQLALKGMYIFSPIPGSLTHSL</sequence>
<evidence type="ECO:0000256" key="3">
    <source>
        <dbReference type="ARBA" id="ARBA00022840"/>
    </source>
</evidence>
<reference evidence="9 10" key="1">
    <citation type="submission" date="2016-07" db="EMBL/GenBank/DDBJ databases">
        <title>Pervasive Adenine N6-methylation of Active Genes in Fungi.</title>
        <authorList>
            <consortium name="DOE Joint Genome Institute"/>
            <person name="Mondo S.J."/>
            <person name="Dannebaum R.O."/>
            <person name="Kuo R.C."/>
            <person name="Labutti K."/>
            <person name="Haridas S."/>
            <person name="Kuo A."/>
            <person name="Salamov A."/>
            <person name="Ahrendt S.R."/>
            <person name="Lipzen A."/>
            <person name="Sullivan W."/>
            <person name="Andreopoulos W.B."/>
            <person name="Clum A."/>
            <person name="Lindquist E."/>
            <person name="Daum C."/>
            <person name="Ramamoorthy G.K."/>
            <person name="Gryganskyi A."/>
            <person name="Culley D."/>
            <person name="Magnuson J.K."/>
            <person name="James T.Y."/>
            <person name="O'Malley M.A."/>
            <person name="Stajich J.E."/>
            <person name="Spatafora J.W."/>
            <person name="Visel A."/>
            <person name="Grigoriev I.V."/>
        </authorList>
    </citation>
    <scope>NUCLEOTIDE SEQUENCE [LARGE SCALE GENOMIC DNA]</scope>
    <source>
        <strain evidence="9 10">PL171</strain>
    </source>
</reference>
<evidence type="ECO:0000313" key="10">
    <source>
        <dbReference type="Proteomes" id="UP000193411"/>
    </source>
</evidence>
<gene>
    <name evidence="9" type="ORF">BCR44DRAFT_122031</name>
</gene>
<dbReference type="GO" id="GO:0003777">
    <property type="term" value="F:microtubule motor activity"/>
    <property type="evidence" value="ECO:0007669"/>
    <property type="project" value="InterPro"/>
</dbReference>
<evidence type="ECO:0000259" key="8">
    <source>
        <dbReference type="PROSITE" id="PS50067"/>
    </source>
</evidence>
<dbReference type="STRING" id="765915.A0A1Y2HPB9"/>
<keyword evidence="9" id="KW-0378">Hydrolase</keyword>
<evidence type="ECO:0000256" key="5">
    <source>
        <dbReference type="ARBA" id="ARBA00023175"/>
    </source>
</evidence>